<accession>A0A0F9LMQ1</accession>
<evidence type="ECO:0000313" key="1">
    <source>
        <dbReference type="EMBL" id="KKM94653.1"/>
    </source>
</evidence>
<dbReference type="AlphaFoldDB" id="A0A0F9LMQ1"/>
<comment type="caution">
    <text evidence="1">The sequence shown here is derived from an EMBL/GenBank/DDBJ whole genome shotgun (WGS) entry which is preliminary data.</text>
</comment>
<protein>
    <submittedName>
        <fullName evidence="1">Uncharacterized protein</fullName>
    </submittedName>
</protein>
<gene>
    <name evidence="1" type="ORF">LCGC14_1196250</name>
</gene>
<reference evidence="1" key="1">
    <citation type="journal article" date="2015" name="Nature">
        <title>Complex archaea that bridge the gap between prokaryotes and eukaryotes.</title>
        <authorList>
            <person name="Spang A."/>
            <person name="Saw J.H."/>
            <person name="Jorgensen S.L."/>
            <person name="Zaremba-Niedzwiedzka K."/>
            <person name="Martijn J."/>
            <person name="Lind A.E."/>
            <person name="van Eijk R."/>
            <person name="Schleper C."/>
            <person name="Guy L."/>
            <person name="Ettema T.J."/>
        </authorList>
    </citation>
    <scope>NUCLEOTIDE SEQUENCE</scope>
</reference>
<organism evidence="1">
    <name type="scientific">marine sediment metagenome</name>
    <dbReference type="NCBI Taxonomy" id="412755"/>
    <lineage>
        <taxon>unclassified sequences</taxon>
        <taxon>metagenomes</taxon>
        <taxon>ecological metagenomes</taxon>
    </lineage>
</organism>
<sequence length="115" mass="12843">MIYIFAVLIVVMIGITAKSYADNVEKQEQDMSEISRLSSENKCTSTENMFLREVIDSIAGGHSEDPQFDALKVKAALEPVSEGLATCEHPGITRKWHCTECDDEITDTDKYRDPA</sequence>
<name>A0A0F9LMQ1_9ZZZZ</name>
<dbReference type="EMBL" id="LAZR01006112">
    <property type="protein sequence ID" value="KKM94653.1"/>
    <property type="molecule type" value="Genomic_DNA"/>
</dbReference>
<proteinExistence type="predicted"/>